<organism evidence="1 2">
    <name type="scientific">Vaccinium darrowii</name>
    <dbReference type="NCBI Taxonomy" id="229202"/>
    <lineage>
        <taxon>Eukaryota</taxon>
        <taxon>Viridiplantae</taxon>
        <taxon>Streptophyta</taxon>
        <taxon>Embryophyta</taxon>
        <taxon>Tracheophyta</taxon>
        <taxon>Spermatophyta</taxon>
        <taxon>Magnoliopsida</taxon>
        <taxon>eudicotyledons</taxon>
        <taxon>Gunneridae</taxon>
        <taxon>Pentapetalae</taxon>
        <taxon>asterids</taxon>
        <taxon>Ericales</taxon>
        <taxon>Ericaceae</taxon>
        <taxon>Vaccinioideae</taxon>
        <taxon>Vaccinieae</taxon>
        <taxon>Vaccinium</taxon>
    </lineage>
</organism>
<sequence length="120" mass="13248">MSEISTSPLSSEEFTSNDGGQGALLSHSPQGTKDTLHQHNKLVSVLSVARVGILPGFASSAKHSLLHRLMLLRSPLWLWSQTYVWFNVWKGDGQTLVPIDMSVMIKLGSKLILPLQKKKL</sequence>
<comment type="caution">
    <text evidence="1">The sequence shown here is derived from an EMBL/GenBank/DDBJ whole genome shotgun (WGS) entry which is preliminary data.</text>
</comment>
<gene>
    <name evidence="1" type="ORF">Vadar_010249</name>
</gene>
<name>A0ACB7XGK1_9ERIC</name>
<evidence type="ECO:0000313" key="1">
    <source>
        <dbReference type="EMBL" id="KAH7839907.1"/>
    </source>
</evidence>
<protein>
    <submittedName>
        <fullName evidence="1">Uncharacterized protein</fullName>
    </submittedName>
</protein>
<reference evidence="1 2" key="1">
    <citation type="journal article" date="2021" name="Hortic Res">
        <title>High-quality reference genome and annotation aids understanding of berry development for evergreen blueberry (Vaccinium darrowii).</title>
        <authorList>
            <person name="Yu J."/>
            <person name="Hulse-Kemp A.M."/>
            <person name="Babiker E."/>
            <person name="Staton M."/>
        </authorList>
    </citation>
    <scope>NUCLEOTIDE SEQUENCE [LARGE SCALE GENOMIC DNA]</scope>
    <source>
        <strain evidence="2">cv. NJ 8807/NJ 8810</strain>
        <tissue evidence="1">Young leaf</tissue>
    </source>
</reference>
<evidence type="ECO:0000313" key="2">
    <source>
        <dbReference type="Proteomes" id="UP000828048"/>
    </source>
</evidence>
<dbReference type="EMBL" id="CM037160">
    <property type="protein sequence ID" value="KAH7839907.1"/>
    <property type="molecule type" value="Genomic_DNA"/>
</dbReference>
<accession>A0ACB7XGK1</accession>
<dbReference type="Proteomes" id="UP000828048">
    <property type="component" value="Chromosome 10"/>
</dbReference>
<keyword evidence="2" id="KW-1185">Reference proteome</keyword>
<proteinExistence type="predicted"/>